<evidence type="ECO:0000313" key="2">
    <source>
        <dbReference type="Proteomes" id="UP001255601"/>
    </source>
</evidence>
<organism evidence="1 2">
    <name type="scientific">Agrobacterium larrymoorei</name>
    <dbReference type="NCBI Taxonomy" id="160699"/>
    <lineage>
        <taxon>Bacteria</taxon>
        <taxon>Pseudomonadati</taxon>
        <taxon>Pseudomonadota</taxon>
        <taxon>Alphaproteobacteria</taxon>
        <taxon>Hyphomicrobiales</taxon>
        <taxon>Rhizobiaceae</taxon>
        <taxon>Rhizobium/Agrobacterium group</taxon>
        <taxon>Agrobacterium</taxon>
    </lineage>
</organism>
<dbReference type="AlphaFoldDB" id="A0AAJ2B8E1"/>
<proteinExistence type="predicted"/>
<sequence length="72" mass="7965">MTKNMDMQEFCLSLNCFSDRARMAVLCTEIKRYEGHSGGCGSHAMKSRSSQDIFKSVYAYFSGGGDHGSMPI</sequence>
<evidence type="ECO:0000313" key="1">
    <source>
        <dbReference type="EMBL" id="MDR6100312.1"/>
    </source>
</evidence>
<comment type="caution">
    <text evidence="1">The sequence shown here is derived from an EMBL/GenBank/DDBJ whole genome shotgun (WGS) entry which is preliminary data.</text>
</comment>
<protein>
    <submittedName>
        <fullName evidence="1">Uncharacterized protein</fullName>
    </submittedName>
</protein>
<dbReference type="RefSeq" id="WP_309769407.1">
    <property type="nucleotide sequence ID" value="NZ_JAVIZC010000001.1"/>
</dbReference>
<reference evidence="1" key="1">
    <citation type="submission" date="2023-08" db="EMBL/GenBank/DDBJ databases">
        <title>Functional and genomic diversity of the sorghum phyllosphere microbiome.</title>
        <authorList>
            <person name="Shade A."/>
        </authorList>
    </citation>
    <scope>NUCLEOTIDE SEQUENCE</scope>
    <source>
        <strain evidence="1">SORGH_AS_0974</strain>
    </source>
</reference>
<accession>A0AAJ2B8E1</accession>
<name>A0AAJ2B8E1_9HYPH</name>
<dbReference type="EMBL" id="JAVIZC010000001">
    <property type="protein sequence ID" value="MDR6100312.1"/>
    <property type="molecule type" value="Genomic_DNA"/>
</dbReference>
<gene>
    <name evidence="1" type="ORF">QE369_000490</name>
</gene>
<dbReference type="Proteomes" id="UP001255601">
    <property type="component" value="Unassembled WGS sequence"/>
</dbReference>